<dbReference type="AlphaFoldDB" id="A0A9D1KWJ3"/>
<organism evidence="1 2">
    <name type="scientific">Candidatus Onthocola gallistercoris</name>
    <dbReference type="NCBI Taxonomy" id="2840876"/>
    <lineage>
        <taxon>Bacteria</taxon>
        <taxon>Bacillati</taxon>
        <taxon>Bacillota</taxon>
        <taxon>Bacilli</taxon>
        <taxon>Candidatus Onthocola</taxon>
    </lineage>
</organism>
<reference evidence="1" key="2">
    <citation type="journal article" date="2021" name="PeerJ">
        <title>Extensive microbial diversity within the chicken gut microbiome revealed by metagenomics and culture.</title>
        <authorList>
            <person name="Gilroy R."/>
            <person name="Ravi A."/>
            <person name="Getino M."/>
            <person name="Pursley I."/>
            <person name="Horton D.L."/>
            <person name="Alikhan N.F."/>
            <person name="Baker D."/>
            <person name="Gharbi K."/>
            <person name="Hall N."/>
            <person name="Watson M."/>
            <person name="Adriaenssens E.M."/>
            <person name="Foster-Nyarko E."/>
            <person name="Jarju S."/>
            <person name="Secka A."/>
            <person name="Antonio M."/>
            <person name="Oren A."/>
            <person name="Chaudhuri R.R."/>
            <person name="La Ragione R."/>
            <person name="Hildebrand F."/>
            <person name="Pallen M.J."/>
        </authorList>
    </citation>
    <scope>NUCLEOTIDE SEQUENCE</scope>
    <source>
        <strain evidence="1">CHK187-14744</strain>
    </source>
</reference>
<dbReference type="EMBL" id="DVLT01000007">
    <property type="protein sequence ID" value="HIU01864.1"/>
    <property type="molecule type" value="Genomic_DNA"/>
</dbReference>
<dbReference type="Proteomes" id="UP000824164">
    <property type="component" value="Unassembled WGS sequence"/>
</dbReference>
<comment type="caution">
    <text evidence="1">The sequence shown here is derived from an EMBL/GenBank/DDBJ whole genome shotgun (WGS) entry which is preliminary data.</text>
</comment>
<dbReference type="Pfam" id="PF07009">
    <property type="entry name" value="NusG_II"/>
    <property type="match status" value="1"/>
</dbReference>
<dbReference type="CDD" id="cd09911">
    <property type="entry name" value="Lin0431_like"/>
    <property type="match status" value="1"/>
</dbReference>
<sequence length="118" mass="12722">MKKRDRILAVCILIVGICGLLAIRLSDRGPGAVLNVMVDGELYASYDLAEDQTVELTLDGGDNTFQIQDGEVKMLSADCPDQYCVQHAAISDHNETIICLPHRLVLEIHGGGDGDVDA</sequence>
<dbReference type="Gene3D" id="2.60.320.10">
    <property type="entry name" value="N-utilization substance G protein NusG, insert domain"/>
    <property type="match status" value="1"/>
</dbReference>
<protein>
    <submittedName>
        <fullName evidence="1">NusG domain II-containing protein</fullName>
    </submittedName>
</protein>
<evidence type="ECO:0000313" key="2">
    <source>
        <dbReference type="Proteomes" id="UP000824164"/>
    </source>
</evidence>
<proteinExistence type="predicted"/>
<dbReference type="InterPro" id="IPR038690">
    <property type="entry name" value="NusG_2_sf"/>
</dbReference>
<name>A0A9D1KWJ3_9FIRM</name>
<accession>A0A9D1KWJ3</accession>
<reference evidence="1" key="1">
    <citation type="submission" date="2020-10" db="EMBL/GenBank/DDBJ databases">
        <authorList>
            <person name="Gilroy R."/>
        </authorList>
    </citation>
    <scope>NUCLEOTIDE SEQUENCE</scope>
    <source>
        <strain evidence="1">CHK187-14744</strain>
    </source>
</reference>
<evidence type="ECO:0000313" key="1">
    <source>
        <dbReference type="EMBL" id="HIU01864.1"/>
    </source>
</evidence>
<gene>
    <name evidence="1" type="ORF">IAB63_01245</name>
</gene>